<organism evidence="1 2">
    <name type="scientific">Mycena sanguinolenta</name>
    <dbReference type="NCBI Taxonomy" id="230812"/>
    <lineage>
        <taxon>Eukaryota</taxon>
        <taxon>Fungi</taxon>
        <taxon>Dikarya</taxon>
        <taxon>Basidiomycota</taxon>
        <taxon>Agaricomycotina</taxon>
        <taxon>Agaricomycetes</taxon>
        <taxon>Agaricomycetidae</taxon>
        <taxon>Agaricales</taxon>
        <taxon>Marasmiineae</taxon>
        <taxon>Mycenaceae</taxon>
        <taxon>Mycena</taxon>
    </lineage>
</organism>
<evidence type="ECO:0008006" key="3">
    <source>
        <dbReference type="Google" id="ProtNLM"/>
    </source>
</evidence>
<evidence type="ECO:0000313" key="1">
    <source>
        <dbReference type="EMBL" id="KAF7376547.1"/>
    </source>
</evidence>
<comment type="caution">
    <text evidence="1">The sequence shown here is derived from an EMBL/GenBank/DDBJ whole genome shotgun (WGS) entry which is preliminary data.</text>
</comment>
<dbReference type="Proteomes" id="UP000623467">
    <property type="component" value="Unassembled WGS sequence"/>
</dbReference>
<protein>
    <recommendedName>
        <fullName evidence="3">F-box domain-containing protein</fullName>
    </recommendedName>
</protein>
<name>A0A8H6ZF43_9AGAR</name>
<dbReference type="AlphaFoldDB" id="A0A8H6ZF43"/>
<keyword evidence="2" id="KW-1185">Reference proteome</keyword>
<reference evidence="1" key="1">
    <citation type="submission" date="2020-05" db="EMBL/GenBank/DDBJ databases">
        <title>Mycena genomes resolve the evolution of fungal bioluminescence.</title>
        <authorList>
            <person name="Tsai I.J."/>
        </authorList>
    </citation>
    <scope>NUCLEOTIDE SEQUENCE</scope>
    <source>
        <strain evidence="1">160909Yilan</strain>
    </source>
</reference>
<dbReference type="OrthoDB" id="3543113at2759"/>
<gene>
    <name evidence="1" type="ORF">MSAN_00070900</name>
</gene>
<accession>A0A8H6ZF43</accession>
<dbReference type="EMBL" id="JACAZH010000001">
    <property type="protein sequence ID" value="KAF7376547.1"/>
    <property type="molecule type" value="Genomic_DNA"/>
</dbReference>
<proteinExistence type="predicted"/>
<evidence type="ECO:0000313" key="2">
    <source>
        <dbReference type="Proteomes" id="UP000623467"/>
    </source>
</evidence>
<sequence length="317" mass="35355">MAACKRALEIPEIVRIICGEEVALVRLATTSKIFTEPALDLIWSDQTSLVPLIKCTPETLWETRGQGAGSIIHLRRPIISADLPRLLFYSARVRNLTLRDSSNYIFGTVHPDFLRALDMSMPVQCFPKLSEFSWFPKKKDVFSIMRHFLGHRIRKIDLQLDDRAMLSIIPFAKGSCPLVSNFSFSAPAERVSLALVTTVSDAVCGWQNLTCLAVPDLDKIAFMHVAELPLLTDLSLTFVEATSRHLQSVGLPFWTYFPRPPIPVRLLQNSPLLYECHSGRFLPPAHQSDNPHNGGLDNIGVAGAAHHHARLFGPGRT</sequence>